<evidence type="ECO:0000313" key="2">
    <source>
        <dbReference type="EMBL" id="SHL71879.1"/>
    </source>
</evidence>
<dbReference type="Proteomes" id="UP000189935">
    <property type="component" value="Chromosome I"/>
</dbReference>
<keyword evidence="1" id="KW-0472">Membrane</keyword>
<evidence type="ECO:0000313" key="3">
    <source>
        <dbReference type="Proteomes" id="UP000189935"/>
    </source>
</evidence>
<gene>
    <name evidence="2" type="ORF">SAMN05444159_6635</name>
</gene>
<reference evidence="2 3" key="1">
    <citation type="submission" date="2016-11" db="EMBL/GenBank/DDBJ databases">
        <authorList>
            <person name="Jaros S."/>
            <person name="Januszkiewicz K."/>
            <person name="Wedrychowicz H."/>
        </authorList>
    </citation>
    <scope>NUCLEOTIDE SEQUENCE [LARGE SCALE GENOMIC DNA]</scope>
    <source>
        <strain evidence="2 3">GAS499</strain>
    </source>
</reference>
<name>A0A1M7CYD4_9BRAD</name>
<feature type="transmembrane region" description="Helical" evidence="1">
    <location>
        <begin position="53"/>
        <end position="73"/>
    </location>
</feature>
<sequence length="74" mass="7989">MSREFPNVTAFSLSRKRVLYSAKNIVRDSPGRIAGCFAGMGTTFKTSGEKVHVALTVALLAACAANLMLVWGWL</sequence>
<dbReference type="AlphaFoldDB" id="A0A1M7CYD4"/>
<organism evidence="2 3">
    <name type="scientific">Bradyrhizobium lablabi</name>
    <dbReference type="NCBI Taxonomy" id="722472"/>
    <lineage>
        <taxon>Bacteria</taxon>
        <taxon>Pseudomonadati</taxon>
        <taxon>Pseudomonadota</taxon>
        <taxon>Alphaproteobacteria</taxon>
        <taxon>Hyphomicrobiales</taxon>
        <taxon>Nitrobacteraceae</taxon>
        <taxon>Bradyrhizobium</taxon>
    </lineage>
</organism>
<accession>A0A1M7CYD4</accession>
<proteinExistence type="predicted"/>
<evidence type="ECO:0000256" key="1">
    <source>
        <dbReference type="SAM" id="Phobius"/>
    </source>
</evidence>
<keyword evidence="1" id="KW-1133">Transmembrane helix</keyword>
<keyword evidence="1" id="KW-0812">Transmembrane</keyword>
<protein>
    <submittedName>
        <fullName evidence="2">Uncharacterized protein</fullName>
    </submittedName>
</protein>
<dbReference type="EMBL" id="LT670844">
    <property type="protein sequence ID" value="SHL71879.1"/>
    <property type="molecule type" value="Genomic_DNA"/>
</dbReference>